<feature type="chain" id="PRO_5046612663" description="Carboxypeptidase regulatory-like domain-containing protein" evidence="1">
    <location>
        <begin position="21"/>
        <end position="76"/>
    </location>
</feature>
<sequence length="76" mass="8365">MPKILVAIAILFLFSFSSFSQTTNLSGILTDESEKTPIYNSVVALLTPKDSILYKFTRSDKEGKFSIKNIKAGTTS</sequence>
<evidence type="ECO:0000313" key="3">
    <source>
        <dbReference type="Proteomes" id="UP000655016"/>
    </source>
</evidence>
<dbReference type="Proteomes" id="UP000655016">
    <property type="component" value="Unassembled WGS sequence"/>
</dbReference>
<keyword evidence="1" id="KW-0732">Signal</keyword>
<keyword evidence="3" id="KW-1185">Reference proteome</keyword>
<dbReference type="EMBL" id="BMKP01000011">
    <property type="protein sequence ID" value="GGF26283.1"/>
    <property type="molecule type" value="Genomic_DNA"/>
</dbReference>
<evidence type="ECO:0008006" key="4">
    <source>
        <dbReference type="Google" id="ProtNLM"/>
    </source>
</evidence>
<organism evidence="2 3">
    <name type="scientific">Flavobacterium limi</name>
    <dbReference type="NCBI Taxonomy" id="2045105"/>
    <lineage>
        <taxon>Bacteria</taxon>
        <taxon>Pseudomonadati</taxon>
        <taxon>Bacteroidota</taxon>
        <taxon>Flavobacteriia</taxon>
        <taxon>Flavobacteriales</taxon>
        <taxon>Flavobacteriaceae</taxon>
        <taxon>Flavobacterium</taxon>
    </lineage>
</organism>
<reference evidence="3" key="1">
    <citation type="journal article" date="2019" name="Int. J. Syst. Evol. Microbiol.">
        <title>The Global Catalogue of Microorganisms (GCM) 10K type strain sequencing project: providing services to taxonomists for standard genome sequencing and annotation.</title>
        <authorList>
            <consortium name="The Broad Institute Genomics Platform"/>
            <consortium name="The Broad Institute Genome Sequencing Center for Infectious Disease"/>
            <person name="Wu L."/>
            <person name="Ma J."/>
        </authorList>
    </citation>
    <scope>NUCLEOTIDE SEQUENCE [LARGE SCALE GENOMIC DNA]</scope>
    <source>
        <strain evidence="3">CGMCC 1.16060</strain>
    </source>
</reference>
<comment type="caution">
    <text evidence="2">The sequence shown here is derived from an EMBL/GenBank/DDBJ whole genome shotgun (WGS) entry which is preliminary data.</text>
</comment>
<dbReference type="SUPFAM" id="SSF49452">
    <property type="entry name" value="Starch-binding domain-like"/>
    <property type="match status" value="1"/>
</dbReference>
<evidence type="ECO:0000313" key="2">
    <source>
        <dbReference type="EMBL" id="GGF26283.1"/>
    </source>
</evidence>
<protein>
    <recommendedName>
        <fullName evidence="4">Carboxypeptidase regulatory-like domain-containing protein</fullName>
    </recommendedName>
</protein>
<gene>
    <name evidence="2" type="ORF">GCM10011518_39600</name>
</gene>
<dbReference type="InterPro" id="IPR013784">
    <property type="entry name" value="Carb-bd-like_fold"/>
</dbReference>
<accession>A0ABQ1UU57</accession>
<feature type="signal peptide" evidence="1">
    <location>
        <begin position="1"/>
        <end position="20"/>
    </location>
</feature>
<proteinExistence type="predicted"/>
<dbReference type="RefSeq" id="WP_163396171.1">
    <property type="nucleotide sequence ID" value="NZ_BMKP01000011.1"/>
</dbReference>
<evidence type="ECO:0000256" key="1">
    <source>
        <dbReference type="SAM" id="SignalP"/>
    </source>
</evidence>
<name>A0ABQ1UU57_9FLAO</name>